<evidence type="ECO:0000313" key="1">
    <source>
        <dbReference type="EMBL" id="SDN82151.1"/>
    </source>
</evidence>
<protein>
    <submittedName>
        <fullName evidence="1">Uncharacterized protein</fullName>
    </submittedName>
</protein>
<reference evidence="2" key="1">
    <citation type="submission" date="2016-10" db="EMBL/GenBank/DDBJ databases">
        <authorList>
            <person name="de Groot N.N."/>
        </authorList>
    </citation>
    <scope>NUCLEOTIDE SEQUENCE [LARGE SCALE GENOMIC DNA]</scope>
    <source>
        <strain evidence="2">BP1-145</strain>
    </source>
</reference>
<proteinExistence type="predicted"/>
<gene>
    <name evidence="1" type="ORF">SAMN04487900_103180</name>
</gene>
<comment type="caution">
    <text evidence="1">The sequence shown here is derived from an EMBL/GenBank/DDBJ whole genome shotgun (WGS) entry which is preliminary data.</text>
</comment>
<dbReference type="AlphaFoldDB" id="A0A1H0EIK0"/>
<sequence>MKNSIANYVKVPYINEVLKEYFCKHPGETILAKDLMDEFMKVGLFKRNDKDGQPIRNVLKELDEDGRLDWIPYAYAERKNAKTFWYFKDIQLKK</sequence>
<accession>A0A1H0EIK0</accession>
<dbReference type="EMBL" id="FNIW01000003">
    <property type="protein sequence ID" value="SDN82151.1"/>
    <property type="molecule type" value="Genomic_DNA"/>
</dbReference>
<evidence type="ECO:0000313" key="2">
    <source>
        <dbReference type="Proteomes" id="UP000199134"/>
    </source>
</evidence>
<dbReference type="Proteomes" id="UP000199134">
    <property type="component" value="Unassembled WGS sequence"/>
</dbReference>
<organism evidence="1 2">
    <name type="scientific">Prevotella communis</name>
    <dbReference type="NCBI Taxonomy" id="2913614"/>
    <lineage>
        <taxon>Bacteria</taxon>
        <taxon>Pseudomonadati</taxon>
        <taxon>Bacteroidota</taxon>
        <taxon>Bacteroidia</taxon>
        <taxon>Bacteroidales</taxon>
        <taxon>Prevotellaceae</taxon>
        <taxon>Prevotella</taxon>
    </lineage>
</organism>
<name>A0A1H0EIK0_9BACT</name>
<dbReference type="RefSeq" id="WP_091852121.1">
    <property type="nucleotide sequence ID" value="NZ_FNIW01000003.1"/>
</dbReference>